<dbReference type="InterPro" id="IPR047157">
    <property type="entry name" value="PHRF1/Atg35"/>
</dbReference>
<dbReference type="PROSITE" id="PS50089">
    <property type="entry name" value="ZF_RING_2"/>
    <property type="match status" value="1"/>
</dbReference>
<dbReference type="InterPro" id="IPR001965">
    <property type="entry name" value="Znf_PHD"/>
</dbReference>
<feature type="compositionally biased region" description="Basic residues" evidence="5">
    <location>
        <begin position="1343"/>
        <end position="1389"/>
    </location>
</feature>
<dbReference type="InterPro" id="IPR001841">
    <property type="entry name" value="Znf_RING"/>
</dbReference>
<feature type="compositionally biased region" description="Basic and acidic residues" evidence="5">
    <location>
        <begin position="1251"/>
        <end position="1262"/>
    </location>
</feature>
<feature type="region of interest" description="Disordered" evidence="5">
    <location>
        <begin position="1620"/>
        <end position="1735"/>
    </location>
</feature>
<keyword evidence="3" id="KW-0862">Zinc</keyword>
<evidence type="ECO:0000259" key="7">
    <source>
        <dbReference type="PROSITE" id="PS50089"/>
    </source>
</evidence>
<feature type="compositionally biased region" description="Basic and acidic residues" evidence="5">
    <location>
        <begin position="1540"/>
        <end position="1558"/>
    </location>
</feature>
<feature type="compositionally biased region" description="Basic residues" evidence="5">
    <location>
        <begin position="1419"/>
        <end position="1430"/>
    </location>
</feature>
<dbReference type="GO" id="GO:0008270">
    <property type="term" value="F:zinc ion binding"/>
    <property type="evidence" value="ECO:0007669"/>
    <property type="project" value="UniProtKB-KW"/>
</dbReference>
<gene>
    <name evidence="8" type="ORF">PSYICH_LOCUS11851</name>
</gene>
<dbReference type="SUPFAM" id="SSF57850">
    <property type="entry name" value="RING/U-box"/>
    <property type="match status" value="1"/>
</dbReference>
<evidence type="ECO:0000313" key="9">
    <source>
        <dbReference type="Proteomes" id="UP001153636"/>
    </source>
</evidence>
<feature type="compositionally biased region" description="Basic and acidic residues" evidence="5">
    <location>
        <begin position="1050"/>
        <end position="1067"/>
    </location>
</feature>
<dbReference type="InterPro" id="IPR017907">
    <property type="entry name" value="Znf_RING_CS"/>
</dbReference>
<dbReference type="PANTHER" id="PTHR12618">
    <property type="entry name" value="PHD AND RING FINGER DOMAIN-CONTAINING PROTEIN 1"/>
    <property type="match status" value="1"/>
</dbReference>
<reference evidence="8" key="1">
    <citation type="submission" date="2022-01" db="EMBL/GenBank/DDBJ databases">
        <authorList>
            <person name="King R."/>
        </authorList>
    </citation>
    <scope>NUCLEOTIDE SEQUENCE</scope>
</reference>
<dbReference type="Pfam" id="PF23030">
    <property type="entry name" value="SCAF11-like_C"/>
    <property type="match status" value="1"/>
</dbReference>
<protein>
    <recommendedName>
        <fullName evidence="10">PHD and RING finger domain-containing protein 1</fullName>
    </recommendedName>
</protein>
<feature type="compositionally biased region" description="Basic residues" evidence="5">
    <location>
        <begin position="1484"/>
        <end position="1496"/>
    </location>
</feature>
<feature type="region of interest" description="Disordered" evidence="5">
    <location>
        <begin position="678"/>
        <end position="987"/>
    </location>
</feature>
<feature type="compositionally biased region" description="Low complexity" evidence="5">
    <location>
        <begin position="591"/>
        <end position="603"/>
    </location>
</feature>
<feature type="compositionally biased region" description="Polar residues" evidence="5">
    <location>
        <begin position="1468"/>
        <end position="1483"/>
    </location>
</feature>
<feature type="compositionally biased region" description="Basic residues" evidence="5">
    <location>
        <begin position="69"/>
        <end position="79"/>
    </location>
</feature>
<keyword evidence="1" id="KW-0479">Metal-binding</keyword>
<feature type="compositionally biased region" description="Low complexity" evidence="5">
    <location>
        <begin position="54"/>
        <end position="65"/>
    </location>
</feature>
<feature type="compositionally biased region" description="Acidic residues" evidence="5">
    <location>
        <begin position="84"/>
        <end position="93"/>
    </location>
</feature>
<feature type="compositionally biased region" description="Polar residues" evidence="5">
    <location>
        <begin position="639"/>
        <end position="648"/>
    </location>
</feature>
<feature type="compositionally biased region" description="Basic and acidic residues" evidence="5">
    <location>
        <begin position="1286"/>
        <end position="1303"/>
    </location>
</feature>
<feature type="compositionally biased region" description="Basic residues" evidence="5">
    <location>
        <begin position="1396"/>
        <end position="1411"/>
    </location>
</feature>
<feature type="region of interest" description="Disordered" evidence="5">
    <location>
        <begin position="1134"/>
        <end position="1569"/>
    </location>
</feature>
<feature type="domain" description="RING-type" evidence="7">
    <location>
        <begin position="155"/>
        <end position="196"/>
    </location>
</feature>
<sequence>MSSSEESDAGPKRKRKLRSIEDSPASTSSGSPVIKSCSALKKTRIHNVTIAATSDSDFSSSSSGSPILTKRKIRKGKRVKITDSDSDSSDDSSEIIGRVRLGKPRRLESDDSFSSQWESDYSDAENVCHPETNASSTAQNNNSDSEFSDGQSEKCPICLISFKIQEIGTPESCDHTFCLECIQEWSKNMNTCPIDRQEYNLILVRDSLNGKVTRQITIERPVPQNEVDIFEDLTVCEICGSTDHEDRMLLCDGCDLGFHLFCLTPPLDEVPTGSWYCNECGDSNETYSLDNEVFEFSLLEDYNRHPPASLQRNSLRLIPRTRQNERVRRRIENNRNHNSVVGNTSASTLSTDITRSRHMVTSSTSRTPKKRTKRRKTKKSRQKIRYRTVYEVDKVTGETVARKKRMKKKSRRSRNCVRQIPKPKTVKKRLAQQLGICAPRTSTQNHLPDVKIPNVPSNSSNNISGMRHSAGIPALHLFGHTNELDYFSEDNEDYSLGSQVLIRRAPNQSDISTMRRTLMRKNLIVPPEVVSSSSDLLGSILNTQEQFFARNASYSLDSSGKFKVETKKSKSNYIDVTKEQVTAKETPYYPNNNNNNNRNYNNRYNQNYRYNQYNNRYQNQRQSNNYYSSSNQNNYYNSEPSSSMNYGNFSGGGDENDIPQDYSQRTLCATAESNLQGNDELEETGGDEGNNANSESELDIYSDIETVTTSRAEENDPKPPSPPIISHTPNTGTDEDNNDSDGDMVIDDEKVQEQEPQNICHREEAAVTSTVGITGQFEPSSGEPTNSSMEIQSEAVQSSSLDEHKYQYYNDDSSYGCPNASVYSQEVKPSNDEENDSDDGCPNFSIYSKESKTLALHTDITTDRLGYRDYQVGEISSSPNIEEQGQSIEPVDNNPQDSYDPEQIYNSEPAIEEIQNKSNPEQADPDQSYDPEKIYDQNDSPEGDNIADQTYDPETCLHQDESTEIDKEDADQSYDPEKIYDEEESIDKTCDYEKEVFKYNSSVDKSNSVDPDVSTVIGDRYDPAVPFSDDLDESQVLDKKEAVPSNQESDTEKGDDQSEKLSKETKPIIKGGILGGLYSDSEDDESVVKNDSAFAIADINHMTEDISEEERSYTPCLDEKFQKQGLEGLDTEMISDEERNDFDESHELKTVSDGGDALEINAKESELDFTRPEDYEEGEIVDKNKDKDVQDDEEEEEPETEQVCDKPVEEKKSKKKDKDKEKERTSTEDKTGNKENEASNNEASFKKLSKSNKDRNYRDKEKRHSRPKSRSKDRDYNKKDRKKEKRKELERYNVRAIIAEKPRPLIAKDQFGRDIRTTPSQSRSRSYTPPIRRSTSRPIRSPSKTRRSLSRTRRSLSRRRKSPSIDKSRKRRKSKNFRSPSRSRSRSPIKKNSPQKSKKRKRSTSRYRKRKSGGDSGSKNKKRLSRRRSRSATPVTRANWERREWSPMSQNSPARASPSWTPPRRIDNSQLLRNENLTVTVNNSKKKRDKRRKGDKRNKESLDSRQKKRRRERERTPPPSKEVFASGDNILVSVSFNNDNETRDVSTRDKRKSDETKKRKEKKKKNRRDISGIKPVAIIDLDRSPFRELTPSPKQIIVLTDSDNEENDNLTNVQNNICDSSQQVASPERGIGPKTPPEPQVKFSLTVKPPQVRAINNPLHDPEDMETNDDHVEDEISSRMGPGIHIGPNTPPDPPNSPPSSPDAYDPFEPTKSRSPTPERQTQSKDNLDNIDGKTALEILDKSNNPMPEVVKSLTPPLAEIQPADSQSSIQVTPDSNLEKSPDRTEGIQMKPVAQTIPFSSVPSSIITSTPIPSNIPASRINILNSTIITPPVASSIPQRIVLPNQIKSSPVKISPTKFTIKSNPIKPIPNKNNKALRKRNQNEDNIILDFDSPYSPGSSDYEDLFEPPSDIVTKPVIKGKPKQSQKHNLTAFDALFGCSPNSNMKQKKNKLMKKNTTSSKTKTVGVKLDEDNLKILDDLPNSAVEMQVKDKFLKKLNRQERVVEEVKLVLKPYYNKKRINKEEYKDIMRRSVPKICHNKSGEINPTKIKNLIEAYVRKLKHSKKVTSSSSVNPQK</sequence>
<dbReference type="InterPro" id="IPR011011">
    <property type="entry name" value="Znf_FYVE_PHD"/>
</dbReference>
<dbReference type="SMART" id="SM00249">
    <property type="entry name" value="PHD"/>
    <property type="match status" value="1"/>
</dbReference>
<feature type="compositionally biased region" description="Polar residues" evidence="5">
    <location>
        <begin position="339"/>
        <end position="353"/>
    </location>
</feature>
<dbReference type="InterPro" id="IPR057031">
    <property type="entry name" value="SFR19-like_C"/>
</dbReference>
<evidence type="ECO:0000256" key="5">
    <source>
        <dbReference type="SAM" id="MobiDB-lite"/>
    </source>
</evidence>
<feature type="compositionally biased region" description="Acidic residues" evidence="5">
    <location>
        <begin position="1189"/>
        <end position="1202"/>
    </location>
</feature>
<feature type="compositionally biased region" description="Polar residues" evidence="5">
    <location>
        <begin position="999"/>
        <end position="1009"/>
    </location>
</feature>
<dbReference type="OrthoDB" id="1935339at2759"/>
<feature type="compositionally biased region" description="Polar residues" evidence="5">
    <location>
        <begin position="874"/>
        <end position="897"/>
    </location>
</feature>
<feature type="compositionally biased region" description="Basic and acidic residues" evidence="5">
    <location>
        <begin position="1161"/>
        <end position="1173"/>
    </location>
</feature>
<feature type="domain" description="PHD-type" evidence="6">
    <location>
        <begin position="233"/>
        <end position="283"/>
    </location>
</feature>
<dbReference type="Pfam" id="PF00628">
    <property type="entry name" value="PHD"/>
    <property type="match status" value="1"/>
</dbReference>
<dbReference type="Gene3D" id="3.30.40.10">
    <property type="entry name" value="Zinc/RING finger domain, C3HC4 (zinc finger)"/>
    <property type="match status" value="2"/>
</dbReference>
<feature type="compositionally biased region" description="Low complexity" evidence="5">
    <location>
        <begin position="623"/>
        <end position="638"/>
    </location>
</feature>
<feature type="region of interest" description="Disordered" evidence="5">
    <location>
        <begin position="584"/>
        <end position="603"/>
    </location>
</feature>
<dbReference type="Proteomes" id="UP001153636">
    <property type="component" value="Chromosome 6"/>
</dbReference>
<feature type="compositionally biased region" description="Polar residues" evidence="5">
    <location>
        <begin position="1764"/>
        <end position="1776"/>
    </location>
</feature>
<dbReference type="CDD" id="cd15536">
    <property type="entry name" value="PHD_PHRF1"/>
    <property type="match status" value="1"/>
</dbReference>
<dbReference type="PROSITE" id="PS50016">
    <property type="entry name" value="ZF_PHD_2"/>
    <property type="match status" value="1"/>
</dbReference>
<evidence type="ECO:0000256" key="2">
    <source>
        <dbReference type="ARBA" id="ARBA00022771"/>
    </source>
</evidence>
<evidence type="ECO:0000256" key="3">
    <source>
        <dbReference type="ARBA" id="ARBA00022833"/>
    </source>
</evidence>
<evidence type="ECO:0008006" key="10">
    <source>
        <dbReference type="Google" id="ProtNLM"/>
    </source>
</evidence>
<feature type="region of interest" description="Disordered" evidence="5">
    <location>
        <begin position="124"/>
        <end position="151"/>
    </location>
</feature>
<dbReference type="InterPro" id="IPR019786">
    <property type="entry name" value="Zinc_finger_PHD-type_CS"/>
</dbReference>
<dbReference type="Pfam" id="PF13639">
    <property type="entry name" value="zf-RING_2"/>
    <property type="match status" value="1"/>
</dbReference>
<feature type="compositionally biased region" description="Acidic residues" evidence="5">
    <location>
        <begin position="733"/>
        <end position="746"/>
    </location>
</feature>
<dbReference type="SUPFAM" id="SSF57903">
    <property type="entry name" value="FYVE/PHD zinc finger"/>
    <property type="match status" value="1"/>
</dbReference>
<feature type="region of interest" description="Disordered" evidence="5">
    <location>
        <begin position="334"/>
        <end position="382"/>
    </location>
</feature>
<keyword evidence="2 4" id="KW-0863">Zinc-finger</keyword>
<feature type="compositionally biased region" description="Basic and acidic residues" evidence="5">
    <location>
        <begin position="1668"/>
        <end position="1677"/>
    </location>
</feature>
<evidence type="ECO:0000256" key="4">
    <source>
        <dbReference type="PROSITE-ProRule" id="PRU00175"/>
    </source>
</evidence>
<dbReference type="EMBL" id="OV651818">
    <property type="protein sequence ID" value="CAH1112347.1"/>
    <property type="molecule type" value="Genomic_DNA"/>
</dbReference>
<evidence type="ECO:0000256" key="1">
    <source>
        <dbReference type="ARBA" id="ARBA00022723"/>
    </source>
</evidence>
<feature type="compositionally biased region" description="Basic and acidic residues" evidence="5">
    <location>
        <begin position="1203"/>
        <end position="1237"/>
    </location>
</feature>
<evidence type="ECO:0000259" key="6">
    <source>
        <dbReference type="PROSITE" id="PS50016"/>
    </source>
</evidence>
<accession>A0A9P0D9L0</accession>
<dbReference type="PANTHER" id="PTHR12618:SF20">
    <property type="entry name" value="PHD AND RING FINGER DOMAIN-CONTAINING PROTEIN 1"/>
    <property type="match status" value="1"/>
</dbReference>
<feature type="compositionally biased region" description="Pro residues" evidence="5">
    <location>
        <begin position="1689"/>
        <end position="1701"/>
    </location>
</feature>
<feature type="region of interest" description="Disordered" evidence="5">
    <location>
        <begin position="999"/>
        <end position="1085"/>
    </location>
</feature>
<dbReference type="PROSITE" id="PS00518">
    <property type="entry name" value="ZF_RING_1"/>
    <property type="match status" value="1"/>
</dbReference>
<feature type="compositionally biased region" description="Basic and acidic residues" evidence="5">
    <location>
        <begin position="955"/>
        <end position="965"/>
    </location>
</feature>
<feature type="region of interest" description="Disordered" evidence="5">
    <location>
        <begin position="1760"/>
        <end position="1787"/>
    </location>
</feature>
<feature type="compositionally biased region" description="Low complexity" evidence="5">
    <location>
        <begin position="132"/>
        <end position="145"/>
    </location>
</feature>
<feature type="compositionally biased region" description="Polar residues" evidence="5">
    <location>
        <begin position="767"/>
        <end position="800"/>
    </location>
</feature>
<feature type="compositionally biased region" description="Basic residues" evidence="5">
    <location>
        <begin position="367"/>
        <end position="382"/>
    </location>
</feature>
<dbReference type="CDD" id="cd16635">
    <property type="entry name" value="mRING-HC-C3HC3D_PHRF1"/>
    <property type="match status" value="1"/>
</dbReference>
<feature type="compositionally biased region" description="Basic and acidic residues" evidence="5">
    <location>
        <begin position="1777"/>
        <end position="1786"/>
    </location>
</feature>
<feature type="region of interest" description="Disordered" evidence="5">
    <location>
        <begin position="50"/>
        <end position="97"/>
    </location>
</feature>
<dbReference type="SMART" id="SM00184">
    <property type="entry name" value="RING"/>
    <property type="match status" value="2"/>
</dbReference>
<proteinExistence type="predicted"/>
<dbReference type="InterPro" id="IPR013083">
    <property type="entry name" value="Znf_RING/FYVE/PHD"/>
</dbReference>
<name>A0A9P0D9L0_9CUCU</name>
<feature type="region of interest" description="Disordered" evidence="5">
    <location>
        <begin position="1"/>
        <end position="35"/>
    </location>
</feature>
<feature type="compositionally biased region" description="Low complexity" evidence="5">
    <location>
        <begin position="1322"/>
        <end position="1342"/>
    </location>
</feature>
<keyword evidence="9" id="KW-1185">Reference proteome</keyword>
<feature type="compositionally biased region" description="Basic and acidic residues" evidence="5">
    <location>
        <begin position="1722"/>
        <end position="1732"/>
    </location>
</feature>
<dbReference type="PROSITE" id="PS01359">
    <property type="entry name" value="ZF_PHD_1"/>
    <property type="match status" value="1"/>
</dbReference>
<dbReference type="InterPro" id="IPR019787">
    <property type="entry name" value="Znf_PHD-finger"/>
</dbReference>
<evidence type="ECO:0000313" key="8">
    <source>
        <dbReference type="EMBL" id="CAH1112347.1"/>
    </source>
</evidence>
<organism evidence="8 9">
    <name type="scientific">Psylliodes chrysocephalus</name>
    <dbReference type="NCBI Taxonomy" id="3402493"/>
    <lineage>
        <taxon>Eukaryota</taxon>
        <taxon>Metazoa</taxon>
        <taxon>Ecdysozoa</taxon>
        <taxon>Arthropoda</taxon>
        <taxon>Hexapoda</taxon>
        <taxon>Insecta</taxon>
        <taxon>Pterygota</taxon>
        <taxon>Neoptera</taxon>
        <taxon>Endopterygota</taxon>
        <taxon>Coleoptera</taxon>
        <taxon>Polyphaga</taxon>
        <taxon>Cucujiformia</taxon>
        <taxon>Chrysomeloidea</taxon>
        <taxon>Chrysomelidae</taxon>
        <taxon>Galerucinae</taxon>
        <taxon>Alticini</taxon>
        <taxon>Psylliodes</taxon>
    </lineage>
</organism>
<feature type="compositionally biased region" description="Acidic residues" evidence="5">
    <location>
        <begin position="966"/>
        <end position="985"/>
    </location>
</feature>
<feature type="region of interest" description="Disordered" evidence="5">
    <location>
        <begin position="623"/>
        <end position="660"/>
    </location>
</feature>